<dbReference type="Pfam" id="PF01569">
    <property type="entry name" value="PAP2"/>
    <property type="match status" value="1"/>
</dbReference>
<name>A0A1T5IE29_9MICO</name>
<dbReference type="EMBL" id="FUZQ01000001">
    <property type="protein sequence ID" value="SKC37308.1"/>
    <property type="molecule type" value="Genomic_DNA"/>
</dbReference>
<proteinExistence type="predicted"/>
<keyword evidence="1" id="KW-0812">Transmembrane</keyword>
<gene>
    <name evidence="3" type="ORF">SAMN04324258_0385</name>
</gene>
<evidence type="ECO:0000259" key="2">
    <source>
        <dbReference type="Pfam" id="PF01569"/>
    </source>
</evidence>
<sequence>MTERRRRGPVVLAVSAASAGLFVALFALAVLTEPGQRADVAGLALLTAPEPLLAGTARLVRALLPVAAAGVLVAALVAAVRRRAGGRALVVAGLPLVVLGLATVLRDIVLPRPFLGAHGYLHNTFPSAHTATLAATCVAVVLLLGRRPGGWATAALATSVLLAAWANVATQAHRPSDVVGALLLVGIVAPWAVPASRPGSRDGQPTPESTNRR</sequence>
<keyword evidence="1" id="KW-1133">Transmembrane helix</keyword>
<keyword evidence="4" id="KW-1185">Reference proteome</keyword>
<reference evidence="3 4" key="1">
    <citation type="submission" date="2017-02" db="EMBL/GenBank/DDBJ databases">
        <authorList>
            <person name="Peterson S.W."/>
        </authorList>
    </citation>
    <scope>NUCLEOTIDE SEQUENCE [LARGE SCALE GENOMIC DNA]</scope>
    <source>
        <strain evidence="3 4">DSM 21481</strain>
    </source>
</reference>
<keyword evidence="1" id="KW-0472">Membrane</keyword>
<feature type="transmembrane region" description="Helical" evidence="1">
    <location>
        <begin position="178"/>
        <end position="195"/>
    </location>
</feature>
<feature type="transmembrane region" description="Helical" evidence="1">
    <location>
        <begin position="151"/>
        <end position="172"/>
    </location>
</feature>
<accession>A0A1T5IE29</accession>
<feature type="transmembrane region" description="Helical" evidence="1">
    <location>
        <begin position="59"/>
        <end position="80"/>
    </location>
</feature>
<feature type="domain" description="Phosphatidic acid phosphatase type 2/haloperoxidase" evidence="2">
    <location>
        <begin position="122"/>
        <end position="192"/>
    </location>
</feature>
<dbReference type="Gene3D" id="1.20.144.10">
    <property type="entry name" value="Phosphatidic acid phosphatase type 2/haloperoxidase"/>
    <property type="match status" value="1"/>
</dbReference>
<feature type="transmembrane region" description="Helical" evidence="1">
    <location>
        <begin position="87"/>
        <end position="105"/>
    </location>
</feature>
<organism evidence="3 4">
    <name type="scientific">Krasilnikoviella flava</name>
    <dbReference type="NCBI Taxonomy" id="526729"/>
    <lineage>
        <taxon>Bacteria</taxon>
        <taxon>Bacillati</taxon>
        <taxon>Actinomycetota</taxon>
        <taxon>Actinomycetes</taxon>
        <taxon>Micrococcales</taxon>
        <taxon>Promicromonosporaceae</taxon>
        <taxon>Krasilnikoviella</taxon>
    </lineage>
</organism>
<dbReference type="STRING" id="526729.SAMN04324258_0385"/>
<dbReference type="Proteomes" id="UP000189777">
    <property type="component" value="Unassembled WGS sequence"/>
</dbReference>
<dbReference type="SUPFAM" id="SSF48317">
    <property type="entry name" value="Acid phosphatase/Vanadium-dependent haloperoxidase"/>
    <property type="match status" value="1"/>
</dbReference>
<protein>
    <submittedName>
        <fullName evidence="3">PAP2 superfamily protein</fullName>
    </submittedName>
</protein>
<dbReference type="AlphaFoldDB" id="A0A1T5IE29"/>
<evidence type="ECO:0000256" key="1">
    <source>
        <dbReference type="SAM" id="Phobius"/>
    </source>
</evidence>
<dbReference type="RefSeq" id="WP_079570198.1">
    <property type="nucleotide sequence ID" value="NZ_FUZQ01000001.1"/>
</dbReference>
<dbReference type="InterPro" id="IPR036938">
    <property type="entry name" value="PAP2/HPO_sf"/>
</dbReference>
<dbReference type="InterPro" id="IPR000326">
    <property type="entry name" value="PAP2/HPO"/>
</dbReference>
<evidence type="ECO:0000313" key="3">
    <source>
        <dbReference type="EMBL" id="SKC37308.1"/>
    </source>
</evidence>
<feature type="transmembrane region" description="Helical" evidence="1">
    <location>
        <begin position="125"/>
        <end position="144"/>
    </location>
</feature>
<evidence type="ECO:0000313" key="4">
    <source>
        <dbReference type="Proteomes" id="UP000189777"/>
    </source>
</evidence>